<name>A0A0V1L3S3_9BILA</name>
<dbReference type="AlphaFoldDB" id="A0A0V1L3S3"/>
<comment type="caution">
    <text evidence="2">The sequence shown here is derived from an EMBL/GenBank/DDBJ whole genome shotgun (WGS) entry which is preliminary data.</text>
</comment>
<keyword evidence="1" id="KW-0472">Membrane</keyword>
<dbReference type="EMBL" id="JYDW01000143">
    <property type="protein sequence ID" value="KRZ54203.1"/>
    <property type="molecule type" value="Genomic_DNA"/>
</dbReference>
<keyword evidence="1" id="KW-1133">Transmembrane helix</keyword>
<keyword evidence="3" id="KW-1185">Reference proteome</keyword>
<accession>A0A0V1L3S3</accession>
<protein>
    <submittedName>
        <fullName evidence="2">Uncharacterized protein</fullName>
    </submittedName>
</protein>
<dbReference type="OrthoDB" id="10323006at2759"/>
<evidence type="ECO:0000313" key="2">
    <source>
        <dbReference type="EMBL" id="KRZ54203.1"/>
    </source>
</evidence>
<evidence type="ECO:0000256" key="1">
    <source>
        <dbReference type="SAM" id="Phobius"/>
    </source>
</evidence>
<dbReference type="Proteomes" id="UP000054721">
    <property type="component" value="Unassembled WGS sequence"/>
</dbReference>
<keyword evidence="1" id="KW-0812">Transmembrane</keyword>
<reference evidence="2 3" key="1">
    <citation type="submission" date="2015-05" db="EMBL/GenBank/DDBJ databases">
        <title>Evolution of Trichinella species and genotypes.</title>
        <authorList>
            <person name="Korhonen P.K."/>
            <person name="Edoardo P."/>
            <person name="Giuseppe L.R."/>
            <person name="Gasser R.B."/>
        </authorList>
    </citation>
    <scope>NUCLEOTIDE SEQUENCE [LARGE SCALE GENOMIC DNA]</scope>
    <source>
        <strain evidence="2">ISS10</strain>
    </source>
</reference>
<gene>
    <name evidence="2" type="ORF">T02_14330</name>
</gene>
<sequence length="66" mass="7813">MNGVSMITDKYLIMVDLFFFILYEFFIIREELKKYCENSKAFVKSSRIDGWCDSCAVGRIRNLWGT</sequence>
<proteinExistence type="predicted"/>
<feature type="transmembrane region" description="Helical" evidence="1">
    <location>
        <begin position="12"/>
        <end position="28"/>
    </location>
</feature>
<evidence type="ECO:0000313" key="3">
    <source>
        <dbReference type="Proteomes" id="UP000054721"/>
    </source>
</evidence>
<organism evidence="2 3">
    <name type="scientific">Trichinella nativa</name>
    <dbReference type="NCBI Taxonomy" id="6335"/>
    <lineage>
        <taxon>Eukaryota</taxon>
        <taxon>Metazoa</taxon>
        <taxon>Ecdysozoa</taxon>
        <taxon>Nematoda</taxon>
        <taxon>Enoplea</taxon>
        <taxon>Dorylaimia</taxon>
        <taxon>Trichinellida</taxon>
        <taxon>Trichinellidae</taxon>
        <taxon>Trichinella</taxon>
    </lineage>
</organism>